<dbReference type="SUPFAM" id="SSF51120">
    <property type="entry name" value="beta-Roll"/>
    <property type="match status" value="3"/>
</dbReference>
<gene>
    <name evidence="4" type="ORF">GPA27_01495</name>
</gene>
<dbReference type="InterPro" id="IPR011049">
    <property type="entry name" value="Serralysin-like_metalloprot_C"/>
</dbReference>
<keyword evidence="5" id="KW-1185">Reference proteome</keyword>
<dbReference type="PROSITE" id="PS00330">
    <property type="entry name" value="HEMOLYSIN_CALCIUM"/>
    <property type="match status" value="4"/>
</dbReference>
<evidence type="ECO:0000256" key="1">
    <source>
        <dbReference type="ARBA" id="ARBA00004613"/>
    </source>
</evidence>
<dbReference type="Gene3D" id="2.150.10.10">
    <property type="entry name" value="Serralysin-like metalloprotease, C-terminal"/>
    <property type="match status" value="5"/>
</dbReference>
<organism evidence="4 5">
    <name type="scientific">Aromatoleum toluolicum</name>
    <dbReference type="NCBI Taxonomy" id="90060"/>
    <lineage>
        <taxon>Bacteria</taxon>
        <taxon>Pseudomonadati</taxon>
        <taxon>Pseudomonadota</taxon>
        <taxon>Betaproteobacteria</taxon>
        <taxon>Rhodocyclales</taxon>
        <taxon>Rhodocyclaceae</taxon>
        <taxon>Aromatoleum</taxon>
    </lineage>
</organism>
<feature type="compositionally biased region" description="Basic and acidic residues" evidence="3">
    <location>
        <begin position="120"/>
        <end position="130"/>
    </location>
</feature>
<reference evidence="4 5" key="1">
    <citation type="submission" date="2019-12" db="EMBL/GenBank/DDBJ databases">
        <title>Comparative genomics gives insights into the taxonomy of the Azoarcus-Aromatoleum group and reveals separate origins of nif in the plant-associated Azoarcus and non-plant-associated Aromatoleum sub-groups.</title>
        <authorList>
            <person name="Lafos M."/>
            <person name="Maluk M."/>
            <person name="Batista M."/>
            <person name="Junghare M."/>
            <person name="Carmona M."/>
            <person name="Faoro H."/>
            <person name="Cruz L.M."/>
            <person name="Battistoni F."/>
            <person name="De Souza E."/>
            <person name="Pedrosa F."/>
            <person name="Chen W.-M."/>
            <person name="Poole P.S."/>
            <person name="Dixon R.A."/>
            <person name="James E.K."/>
        </authorList>
    </citation>
    <scope>NUCLEOTIDE SEQUENCE [LARGE SCALE GENOMIC DNA]</scope>
    <source>
        <strain evidence="4 5">T</strain>
    </source>
</reference>
<accession>A0ABX1NA15</accession>
<name>A0ABX1NA15_9RHOO</name>
<dbReference type="InterPro" id="IPR018511">
    <property type="entry name" value="Hemolysin-typ_Ca-bd_CS"/>
</dbReference>
<dbReference type="RefSeq" id="WP_169137089.1">
    <property type="nucleotide sequence ID" value="NZ_WTVS01000002.1"/>
</dbReference>
<feature type="region of interest" description="Disordered" evidence="3">
    <location>
        <begin position="214"/>
        <end position="265"/>
    </location>
</feature>
<keyword evidence="2" id="KW-0964">Secreted</keyword>
<feature type="compositionally biased region" description="Basic and acidic residues" evidence="3">
    <location>
        <begin position="228"/>
        <end position="237"/>
    </location>
</feature>
<sequence length="525" mass="52917">MATITLAPTVSTDHADDLAGDISSTTVLSSSTTQITLGLTYEGDDLPHASTLVITGTFPASDLSAGTITSLDFRDAGSASLMLVSDLSLSTTNFNALLLNEELFEDFVEDIVHAQFGTDFDDHGGHKDNDTYNGTGSDDTVHYDDSSKKVTVNLTNGTSRGQGTDTLTGIENIVGSRGSDNITGSDLDNVLDGNDGNDKLFGLAGDDELLGGKGNDHLTGGDGDDDLLGDKGNDHLDGGAGNDFLDGDDGNDKLTGGEGDDEIHGGSGNDNIIAGNGFNIVDAGSGNDKVTAGDNDDIIDAGSGNDTIMAGAGNDDIFGGAGKDNIKAGDGDDFIDGGADADNMAGGAGNDTYVVDNAKDKIVEQAGQGNDTVMASSDFSLAKLANVENIELTGTGAFSATGNAGANILDGNAGSNVLTGGAGADVFVFDDLTGTDTITDFVHGTDEIWIDNSVFTALTTDGALAAGNFVTGAGAVALDADDFLVFDSTSGALYYDADGNAAGAAVHIANVNVGSGLAFDDVTVI</sequence>
<comment type="subcellular location">
    <subcellularLocation>
        <location evidence="1">Secreted</location>
    </subcellularLocation>
</comment>
<comment type="caution">
    <text evidence="4">The sequence shown here is derived from an EMBL/GenBank/DDBJ whole genome shotgun (WGS) entry which is preliminary data.</text>
</comment>
<dbReference type="Proteomes" id="UP000634522">
    <property type="component" value="Unassembled WGS sequence"/>
</dbReference>
<dbReference type="PANTHER" id="PTHR38340">
    <property type="entry name" value="S-LAYER PROTEIN"/>
    <property type="match status" value="1"/>
</dbReference>
<dbReference type="PRINTS" id="PR00313">
    <property type="entry name" value="CABNDNGRPT"/>
</dbReference>
<dbReference type="Pfam" id="PF00353">
    <property type="entry name" value="HemolysinCabind"/>
    <property type="match status" value="6"/>
</dbReference>
<dbReference type="EMBL" id="WTVS01000002">
    <property type="protein sequence ID" value="NMF96070.1"/>
    <property type="molecule type" value="Genomic_DNA"/>
</dbReference>
<dbReference type="InterPro" id="IPR001343">
    <property type="entry name" value="Hemolysn_Ca-bd"/>
</dbReference>
<feature type="region of interest" description="Disordered" evidence="3">
    <location>
        <begin position="119"/>
        <end position="144"/>
    </location>
</feature>
<dbReference type="InterPro" id="IPR050557">
    <property type="entry name" value="RTX_toxin/Mannuronan_C5-epim"/>
</dbReference>
<evidence type="ECO:0000313" key="5">
    <source>
        <dbReference type="Proteomes" id="UP000634522"/>
    </source>
</evidence>
<proteinExistence type="predicted"/>
<evidence type="ECO:0000256" key="2">
    <source>
        <dbReference type="ARBA" id="ARBA00022525"/>
    </source>
</evidence>
<evidence type="ECO:0000256" key="3">
    <source>
        <dbReference type="SAM" id="MobiDB-lite"/>
    </source>
</evidence>
<evidence type="ECO:0000313" key="4">
    <source>
        <dbReference type="EMBL" id="NMF96070.1"/>
    </source>
</evidence>
<protein>
    <submittedName>
        <fullName evidence="4">Calcium-binding protein</fullName>
    </submittedName>
</protein>
<dbReference type="PANTHER" id="PTHR38340:SF1">
    <property type="entry name" value="S-LAYER PROTEIN"/>
    <property type="match status" value="1"/>
</dbReference>